<dbReference type="Gene3D" id="3.30.450.150">
    <property type="entry name" value="Haem-degrading domain"/>
    <property type="match status" value="1"/>
</dbReference>
<evidence type="ECO:0000313" key="2">
    <source>
        <dbReference type="Proteomes" id="UP001198242"/>
    </source>
</evidence>
<comment type="caution">
    <text evidence="1">The sequence shown here is derived from an EMBL/GenBank/DDBJ whole genome shotgun (WGS) entry which is preliminary data.</text>
</comment>
<dbReference type="AlphaFoldDB" id="A0AAE3E120"/>
<accession>A0AAE3E120</accession>
<dbReference type="SUPFAM" id="SSF143744">
    <property type="entry name" value="GlcG-like"/>
    <property type="match status" value="1"/>
</dbReference>
<dbReference type="Proteomes" id="UP001198242">
    <property type="component" value="Unassembled WGS sequence"/>
</dbReference>
<proteinExistence type="predicted"/>
<dbReference type="RefSeq" id="WP_308457053.1">
    <property type="nucleotide sequence ID" value="NZ_JAJEQM010000020.1"/>
</dbReference>
<protein>
    <submittedName>
        <fullName evidence="1">Heme-binding protein</fullName>
    </submittedName>
</protein>
<dbReference type="InterPro" id="IPR052517">
    <property type="entry name" value="GlcG_carb_metab_protein"/>
</dbReference>
<sequence length="195" mass="20718">MKTIDELVDELAVRLNSGQTVKQKKVAKPVSAPKPTEVKPEVKKECKKQCKCGGNCKHESPEKMTIAMAKELAEAVEKAATILGVKVVVAIRDEGANLVLLHAMDDSYIASVQASQDKAYTAVALKMPTHIALDESRGGSLDGLTNGNGILLLGGGYPLRTDKKIYGGIGVSGGTKEQDTTLAMVADAYFKARFA</sequence>
<reference evidence="1 2" key="1">
    <citation type="submission" date="2021-10" db="EMBL/GenBank/DDBJ databases">
        <title>Anaerobic single-cell dispensing facilitates the cultivation of human gut bacteria.</title>
        <authorList>
            <person name="Afrizal A."/>
        </authorList>
    </citation>
    <scope>NUCLEOTIDE SEQUENCE [LARGE SCALE GENOMIC DNA]</scope>
    <source>
        <strain evidence="1 2">CLA-AA-H232</strain>
    </source>
</reference>
<evidence type="ECO:0000313" key="1">
    <source>
        <dbReference type="EMBL" id="MCC2211603.1"/>
    </source>
</evidence>
<name>A0AAE3E120_9FIRM</name>
<gene>
    <name evidence="1" type="ORF">LKE05_12515</name>
</gene>
<organism evidence="1 2">
    <name type="scientific">Hominilimicola fabiformis</name>
    <dbReference type="NCBI Taxonomy" id="2885356"/>
    <lineage>
        <taxon>Bacteria</taxon>
        <taxon>Bacillati</taxon>
        <taxon>Bacillota</taxon>
        <taxon>Clostridia</taxon>
        <taxon>Eubacteriales</taxon>
        <taxon>Oscillospiraceae</taxon>
        <taxon>Hominilimicola</taxon>
    </lineage>
</organism>
<keyword evidence="2" id="KW-1185">Reference proteome</keyword>
<dbReference type="PANTHER" id="PTHR34309">
    <property type="entry name" value="SLR1406 PROTEIN"/>
    <property type="match status" value="1"/>
</dbReference>
<dbReference type="InterPro" id="IPR005624">
    <property type="entry name" value="PduO/GlcC-like"/>
</dbReference>
<dbReference type="EMBL" id="JAJEQM010000020">
    <property type="protein sequence ID" value="MCC2211603.1"/>
    <property type="molecule type" value="Genomic_DNA"/>
</dbReference>
<dbReference type="Pfam" id="PF03928">
    <property type="entry name" value="HbpS-like"/>
    <property type="match status" value="1"/>
</dbReference>
<dbReference type="InterPro" id="IPR038084">
    <property type="entry name" value="PduO/GlcC-like_sf"/>
</dbReference>
<dbReference type="PANTHER" id="PTHR34309:SF1">
    <property type="entry name" value="PROTEIN GLCG"/>
    <property type="match status" value="1"/>
</dbReference>